<reference evidence="1" key="1">
    <citation type="submission" date="2021-03" db="EMBL/GenBank/DDBJ databases">
        <title>Evolutionary priming and transition to the ectomycorrhizal habit in an iconic lineage of mushroom-forming fungi: is preadaptation a requirement?</title>
        <authorList>
            <consortium name="DOE Joint Genome Institute"/>
            <person name="Looney B.P."/>
            <person name="Miyauchi S."/>
            <person name="Morin E."/>
            <person name="Drula E."/>
            <person name="Courty P.E."/>
            <person name="Chicoki N."/>
            <person name="Fauchery L."/>
            <person name="Kohler A."/>
            <person name="Kuo A."/>
            <person name="LaButti K."/>
            <person name="Pangilinan J."/>
            <person name="Lipzen A."/>
            <person name="Riley R."/>
            <person name="Andreopoulos W."/>
            <person name="He G."/>
            <person name="Johnson J."/>
            <person name="Barry K.W."/>
            <person name="Grigoriev I.V."/>
            <person name="Nagy L."/>
            <person name="Hibbett D."/>
            <person name="Henrissat B."/>
            <person name="Matheny P.B."/>
            <person name="Labbe J."/>
            <person name="Martin A.F."/>
        </authorList>
    </citation>
    <scope>NUCLEOTIDE SEQUENCE</scope>
    <source>
        <strain evidence="1">BPL698</strain>
    </source>
</reference>
<gene>
    <name evidence="1" type="ORF">F5148DRAFT_26678</name>
</gene>
<evidence type="ECO:0000313" key="1">
    <source>
        <dbReference type="EMBL" id="KAI9436112.1"/>
    </source>
</evidence>
<accession>A0ACC0TRC4</accession>
<dbReference type="EMBL" id="JAGFNK010001008">
    <property type="protein sequence ID" value="KAI9436112.1"/>
    <property type="molecule type" value="Genomic_DNA"/>
</dbReference>
<protein>
    <submittedName>
        <fullName evidence="1">Uncharacterized protein</fullName>
    </submittedName>
</protein>
<organism evidence="1 2">
    <name type="scientific">Russula earlei</name>
    <dbReference type="NCBI Taxonomy" id="71964"/>
    <lineage>
        <taxon>Eukaryota</taxon>
        <taxon>Fungi</taxon>
        <taxon>Dikarya</taxon>
        <taxon>Basidiomycota</taxon>
        <taxon>Agaricomycotina</taxon>
        <taxon>Agaricomycetes</taxon>
        <taxon>Russulales</taxon>
        <taxon>Russulaceae</taxon>
        <taxon>Russula</taxon>
    </lineage>
</organism>
<sequence>MRTSAVLAIFCLAVGIAPSFSLPVKHGDFVSNPNVEGLAPSSSVPNEDSPIKSRHLEVRAEHENLNLTNAKLAASMLDMVKTQDESDRRAANLAKMNEGLMKDAEQTLALHDMKIKDLTEQHERKIDELKHQHQKHIDELNRRHAAVSKGG</sequence>
<name>A0ACC0TRC4_9AGAM</name>
<comment type="caution">
    <text evidence="1">The sequence shown here is derived from an EMBL/GenBank/DDBJ whole genome shotgun (WGS) entry which is preliminary data.</text>
</comment>
<evidence type="ECO:0000313" key="2">
    <source>
        <dbReference type="Proteomes" id="UP001207468"/>
    </source>
</evidence>
<dbReference type="Proteomes" id="UP001207468">
    <property type="component" value="Unassembled WGS sequence"/>
</dbReference>
<proteinExistence type="predicted"/>
<keyword evidence="2" id="KW-1185">Reference proteome</keyword>